<feature type="region of interest" description="Disordered" evidence="1">
    <location>
        <begin position="1"/>
        <end position="25"/>
    </location>
</feature>
<comment type="caution">
    <text evidence="2">The sequence shown here is derived from an EMBL/GenBank/DDBJ whole genome shotgun (WGS) entry which is preliminary data.</text>
</comment>
<evidence type="ECO:0000313" key="2">
    <source>
        <dbReference type="EMBL" id="KAK1332771.1"/>
    </source>
</evidence>
<dbReference type="AlphaFoldDB" id="A0AA40HK83"/>
<dbReference type="Gene3D" id="2.40.50.40">
    <property type="match status" value="1"/>
</dbReference>
<organism evidence="2 3">
    <name type="scientific">Cnephaeus nilssonii</name>
    <name type="common">Northern bat</name>
    <name type="synonym">Eptesicus nilssonii</name>
    <dbReference type="NCBI Taxonomy" id="3371016"/>
    <lineage>
        <taxon>Eukaryota</taxon>
        <taxon>Metazoa</taxon>
        <taxon>Chordata</taxon>
        <taxon>Craniata</taxon>
        <taxon>Vertebrata</taxon>
        <taxon>Euteleostomi</taxon>
        <taxon>Mammalia</taxon>
        <taxon>Eutheria</taxon>
        <taxon>Laurasiatheria</taxon>
        <taxon>Chiroptera</taxon>
        <taxon>Yangochiroptera</taxon>
        <taxon>Vespertilionidae</taxon>
        <taxon>Cnephaeus</taxon>
    </lineage>
</organism>
<sequence>MASDKTASQNMGKKQNGKSRNVGEAEPEEFVVENVLDQWVTKGKVHFLNWRESQMLTIRGILEKIQVVQS</sequence>
<keyword evidence="3" id="KW-1185">Reference proteome</keyword>
<protein>
    <submittedName>
        <fullName evidence="2">Uncharacterized protein</fullName>
    </submittedName>
</protein>
<accession>A0AA40HK83</accession>
<evidence type="ECO:0000313" key="3">
    <source>
        <dbReference type="Proteomes" id="UP001177744"/>
    </source>
</evidence>
<feature type="compositionally biased region" description="Polar residues" evidence="1">
    <location>
        <begin position="1"/>
        <end position="13"/>
    </location>
</feature>
<reference evidence="2" key="1">
    <citation type="submission" date="2023-06" db="EMBL/GenBank/DDBJ databases">
        <title>Reference genome for the Northern bat (Eptesicus nilssonii), a most northern bat species.</title>
        <authorList>
            <person name="Laine V.N."/>
            <person name="Pulliainen A.T."/>
            <person name="Lilley T.M."/>
        </authorList>
    </citation>
    <scope>NUCLEOTIDE SEQUENCE</scope>
    <source>
        <strain evidence="2">BLF_Eptnil</strain>
        <tissue evidence="2">Kidney</tissue>
    </source>
</reference>
<dbReference type="EMBL" id="JAULJE010000017">
    <property type="protein sequence ID" value="KAK1332771.1"/>
    <property type="molecule type" value="Genomic_DNA"/>
</dbReference>
<dbReference type="Proteomes" id="UP001177744">
    <property type="component" value="Unassembled WGS sequence"/>
</dbReference>
<name>A0AA40HK83_CNENI</name>
<evidence type="ECO:0000256" key="1">
    <source>
        <dbReference type="SAM" id="MobiDB-lite"/>
    </source>
</evidence>
<gene>
    <name evidence="2" type="ORF">QTO34_006302</name>
</gene>
<proteinExistence type="predicted"/>